<sequence>MIPVSAVPPALRRYVVSRIPYDVDFGGPGVHRGLPSTTLTFVLPLDEPIRVSWAGREDTLHAGWASLSGLHTAPAAIHHTGTQRGVQLALTVEGARVLLGRPAADLAGALTDLDEADVVPRALRELPERLHGTPSWAARVALVDRTLAALAARAGDPAPRAEVARALGLLTSGARVTDVAADVGFSRRRLSSLVQAECGLSPKAFQRVARFEAARRLLGVRPLAEVATVCGYSDQAHLTREWRALAGCTPTTWLREEFPFVQDRAAAGGAGSGHDHEHE</sequence>
<dbReference type="GeneID" id="96609720"/>
<proteinExistence type="predicted"/>
<dbReference type="eggNOG" id="COG4977">
    <property type="taxonomic scope" value="Bacteria"/>
</dbReference>
<dbReference type="InterPro" id="IPR050204">
    <property type="entry name" value="AraC_XylS_family_regulators"/>
</dbReference>
<gene>
    <name evidence="4" type="ORF">KR76_12635</name>
</gene>
<dbReference type="RefSeq" id="WP_038678717.1">
    <property type="nucleotide sequence ID" value="NZ_BJMC01000009.1"/>
</dbReference>
<dbReference type="InterPro" id="IPR009057">
    <property type="entry name" value="Homeodomain-like_sf"/>
</dbReference>
<dbReference type="InterPro" id="IPR018060">
    <property type="entry name" value="HTH_AraC"/>
</dbReference>
<dbReference type="SUPFAM" id="SSF46689">
    <property type="entry name" value="Homeodomain-like"/>
    <property type="match status" value="1"/>
</dbReference>
<keyword evidence="2" id="KW-0238">DNA-binding</keyword>
<dbReference type="STRING" id="2045.KR76_12635"/>
<evidence type="ECO:0000256" key="2">
    <source>
        <dbReference type="ARBA" id="ARBA00023125"/>
    </source>
</evidence>
<evidence type="ECO:0000313" key="4">
    <source>
        <dbReference type="EMBL" id="AIY17390.1"/>
    </source>
</evidence>
<reference evidence="4 5" key="1">
    <citation type="journal article" date="2015" name="Genome Announc.">
        <title>Complete Genome Sequence of Steroid-Transforming Nocardioides simplex VKM Ac-2033D.</title>
        <authorList>
            <person name="Shtratnikova V.Y."/>
            <person name="Schelkunov M.I."/>
            <person name="Pekov Y.A."/>
            <person name="Fokina V.V."/>
            <person name="Logacheva M.D."/>
            <person name="Sokolov S.L."/>
            <person name="Bragin E.Y."/>
            <person name="Ashapkin V.V."/>
            <person name="Donova M.V."/>
        </authorList>
    </citation>
    <scope>NUCLEOTIDE SEQUENCE [LARGE SCALE GENOMIC DNA]</scope>
    <source>
        <strain evidence="4 5">VKM Ac-2033D</strain>
    </source>
</reference>
<dbReference type="EMBL" id="CP009896">
    <property type="protein sequence ID" value="AIY17390.1"/>
    <property type="molecule type" value="Genomic_DNA"/>
</dbReference>
<evidence type="ECO:0000313" key="5">
    <source>
        <dbReference type="Proteomes" id="UP000030300"/>
    </source>
</evidence>
<keyword evidence="3" id="KW-0804">Transcription</keyword>
<organism evidence="4 5">
    <name type="scientific">Nocardioides simplex</name>
    <name type="common">Arthrobacter simplex</name>
    <dbReference type="NCBI Taxonomy" id="2045"/>
    <lineage>
        <taxon>Bacteria</taxon>
        <taxon>Bacillati</taxon>
        <taxon>Actinomycetota</taxon>
        <taxon>Actinomycetes</taxon>
        <taxon>Propionibacteriales</taxon>
        <taxon>Nocardioidaceae</taxon>
        <taxon>Pimelobacter</taxon>
    </lineage>
</organism>
<dbReference type="Gene3D" id="1.10.10.60">
    <property type="entry name" value="Homeodomain-like"/>
    <property type="match status" value="1"/>
</dbReference>
<dbReference type="Proteomes" id="UP000030300">
    <property type="component" value="Chromosome"/>
</dbReference>
<keyword evidence="5" id="KW-1185">Reference proteome</keyword>
<dbReference type="SMART" id="SM00342">
    <property type="entry name" value="HTH_ARAC"/>
    <property type="match status" value="1"/>
</dbReference>
<dbReference type="GO" id="GO:0003700">
    <property type="term" value="F:DNA-binding transcription factor activity"/>
    <property type="evidence" value="ECO:0007669"/>
    <property type="project" value="InterPro"/>
</dbReference>
<dbReference type="KEGG" id="psim:KR76_12635"/>
<name>A0A0A1DPR8_NOCSI</name>
<dbReference type="PANTHER" id="PTHR46796">
    <property type="entry name" value="HTH-TYPE TRANSCRIPTIONAL ACTIVATOR RHAS-RELATED"/>
    <property type="match status" value="1"/>
</dbReference>
<dbReference type="PANTHER" id="PTHR46796:SF15">
    <property type="entry name" value="BLL1074 PROTEIN"/>
    <property type="match status" value="1"/>
</dbReference>
<keyword evidence="1" id="KW-0805">Transcription regulation</keyword>
<dbReference type="HOGENOM" id="CLU_066193_0_0_11"/>
<protein>
    <submittedName>
        <fullName evidence="4">Transcriptional regulator, AraC family</fullName>
    </submittedName>
</protein>
<accession>A0A0A1DPR8</accession>
<dbReference type="AlphaFoldDB" id="A0A0A1DPR8"/>
<dbReference type="Pfam" id="PF12833">
    <property type="entry name" value="HTH_18"/>
    <property type="match status" value="1"/>
</dbReference>
<evidence type="ECO:0000256" key="3">
    <source>
        <dbReference type="ARBA" id="ARBA00023163"/>
    </source>
</evidence>
<dbReference type="PROSITE" id="PS01124">
    <property type="entry name" value="HTH_ARAC_FAMILY_2"/>
    <property type="match status" value="1"/>
</dbReference>
<dbReference type="GO" id="GO:0043565">
    <property type="term" value="F:sequence-specific DNA binding"/>
    <property type="evidence" value="ECO:0007669"/>
    <property type="project" value="InterPro"/>
</dbReference>
<evidence type="ECO:0000256" key="1">
    <source>
        <dbReference type="ARBA" id="ARBA00023015"/>
    </source>
</evidence>